<feature type="compositionally biased region" description="Basic and acidic residues" evidence="1">
    <location>
        <begin position="301"/>
        <end position="313"/>
    </location>
</feature>
<dbReference type="InterPro" id="IPR015943">
    <property type="entry name" value="WD40/YVTN_repeat-like_dom_sf"/>
</dbReference>
<proteinExistence type="predicted"/>
<gene>
    <name evidence="2" type="ORF">Plo01_07480</name>
</gene>
<protein>
    <submittedName>
        <fullName evidence="2">Uncharacterized protein</fullName>
    </submittedName>
</protein>
<accession>A0A8J3RIK0</accession>
<comment type="caution">
    <text evidence="2">The sequence shown here is derived from an EMBL/GenBank/DDBJ whole genome shotgun (WGS) entry which is preliminary data.</text>
</comment>
<sequence>MTVALGAALTWSATVPRPPEKPVTWSARDEENTSSLPIASAALSKCGTRLTVRDCVTWSLFPEDQGPDEPRRRLWFPQAAAFAGRWGPLPRPAPLALSGDGFHAVYLHTRTRRMVHHDLRTGARRDLTGPLPDADLPVPVLSYDGRYVALTTGTGPGTTRLVGTGDGRSVEVPGLARVLGVGPEGFAAVTVPEDDKTDLVTVDLRGAVRTRVPFDSASVARLFPDGRRLLVLTGGGEAVTVNPATGRTVRRVKIKLRLDPYGNAPEFLGWSGDGRFLARLSPEEPDDGGLHLVHPATGEIAEPRDSGPVEDSGKTVIGKVSGE</sequence>
<dbReference type="Gene3D" id="2.130.10.10">
    <property type="entry name" value="YVTN repeat-like/Quinoprotein amine dehydrogenase"/>
    <property type="match status" value="1"/>
</dbReference>
<dbReference type="AlphaFoldDB" id="A0A8J3RIK0"/>
<name>A0A8J3RIK0_9ACTN</name>
<reference evidence="2 3" key="1">
    <citation type="submission" date="2021-01" db="EMBL/GenBank/DDBJ databases">
        <title>Whole genome shotgun sequence of Planobispora longispora NBRC 13918.</title>
        <authorList>
            <person name="Komaki H."/>
            <person name="Tamura T."/>
        </authorList>
    </citation>
    <scope>NUCLEOTIDE SEQUENCE [LARGE SCALE GENOMIC DNA]</scope>
    <source>
        <strain evidence="2 3">NBRC 13918</strain>
    </source>
</reference>
<dbReference type="SUPFAM" id="SSF69304">
    <property type="entry name" value="Tricorn protease N-terminal domain"/>
    <property type="match status" value="1"/>
</dbReference>
<organism evidence="2 3">
    <name type="scientific">Planobispora longispora</name>
    <dbReference type="NCBI Taxonomy" id="28887"/>
    <lineage>
        <taxon>Bacteria</taxon>
        <taxon>Bacillati</taxon>
        <taxon>Actinomycetota</taxon>
        <taxon>Actinomycetes</taxon>
        <taxon>Streptosporangiales</taxon>
        <taxon>Streptosporangiaceae</taxon>
        <taxon>Planobispora</taxon>
    </lineage>
</organism>
<keyword evidence="3" id="KW-1185">Reference proteome</keyword>
<dbReference type="Proteomes" id="UP000616724">
    <property type="component" value="Unassembled WGS sequence"/>
</dbReference>
<evidence type="ECO:0000256" key="1">
    <source>
        <dbReference type="SAM" id="MobiDB-lite"/>
    </source>
</evidence>
<feature type="region of interest" description="Disordered" evidence="1">
    <location>
        <begin position="298"/>
        <end position="323"/>
    </location>
</feature>
<dbReference type="RefSeq" id="WP_203889062.1">
    <property type="nucleotide sequence ID" value="NZ_BOOH01000008.1"/>
</dbReference>
<evidence type="ECO:0000313" key="3">
    <source>
        <dbReference type="Proteomes" id="UP000616724"/>
    </source>
</evidence>
<evidence type="ECO:0000313" key="2">
    <source>
        <dbReference type="EMBL" id="GIH74319.1"/>
    </source>
</evidence>
<dbReference type="EMBL" id="BOOH01000008">
    <property type="protein sequence ID" value="GIH74319.1"/>
    <property type="molecule type" value="Genomic_DNA"/>
</dbReference>